<gene>
    <name evidence="2" type="ORF">B0H67DRAFT_571207</name>
</gene>
<organism evidence="2 3">
    <name type="scientific">Lasiosphaeris hirsuta</name>
    <dbReference type="NCBI Taxonomy" id="260670"/>
    <lineage>
        <taxon>Eukaryota</taxon>
        <taxon>Fungi</taxon>
        <taxon>Dikarya</taxon>
        <taxon>Ascomycota</taxon>
        <taxon>Pezizomycotina</taxon>
        <taxon>Sordariomycetes</taxon>
        <taxon>Sordariomycetidae</taxon>
        <taxon>Sordariales</taxon>
        <taxon>Lasiosphaeriaceae</taxon>
        <taxon>Lasiosphaeris</taxon>
    </lineage>
</organism>
<name>A0AA40B113_9PEZI</name>
<dbReference type="Proteomes" id="UP001172102">
    <property type="component" value="Unassembled WGS sequence"/>
</dbReference>
<evidence type="ECO:0000313" key="2">
    <source>
        <dbReference type="EMBL" id="KAK0725709.1"/>
    </source>
</evidence>
<reference evidence="2" key="1">
    <citation type="submission" date="2023-06" db="EMBL/GenBank/DDBJ databases">
        <title>Genome-scale phylogeny and comparative genomics of the fungal order Sordariales.</title>
        <authorList>
            <consortium name="Lawrence Berkeley National Laboratory"/>
            <person name="Hensen N."/>
            <person name="Bonometti L."/>
            <person name="Westerberg I."/>
            <person name="Brannstrom I.O."/>
            <person name="Guillou S."/>
            <person name="Cros-Aarteil S."/>
            <person name="Calhoun S."/>
            <person name="Haridas S."/>
            <person name="Kuo A."/>
            <person name="Mondo S."/>
            <person name="Pangilinan J."/>
            <person name="Riley R."/>
            <person name="Labutti K."/>
            <person name="Andreopoulos B."/>
            <person name="Lipzen A."/>
            <person name="Chen C."/>
            <person name="Yanf M."/>
            <person name="Daum C."/>
            <person name="Ng V."/>
            <person name="Clum A."/>
            <person name="Steindorff A."/>
            <person name="Ohm R."/>
            <person name="Martin F."/>
            <person name="Silar P."/>
            <person name="Natvig D."/>
            <person name="Lalanne C."/>
            <person name="Gautier V."/>
            <person name="Ament-Velasquez S.L."/>
            <person name="Kruys A."/>
            <person name="Hutchinson M.I."/>
            <person name="Powell A.J."/>
            <person name="Barry K."/>
            <person name="Miller A.N."/>
            <person name="Grigoriev I.V."/>
            <person name="Debuchy R."/>
            <person name="Gladieux P."/>
            <person name="Thoren M.H."/>
            <person name="Johannesson H."/>
        </authorList>
    </citation>
    <scope>NUCLEOTIDE SEQUENCE</scope>
    <source>
        <strain evidence="2">SMH4607-1</strain>
    </source>
</reference>
<dbReference type="EMBL" id="JAUKUA010000002">
    <property type="protein sequence ID" value="KAK0725709.1"/>
    <property type="molecule type" value="Genomic_DNA"/>
</dbReference>
<dbReference type="AlphaFoldDB" id="A0AA40B113"/>
<feature type="region of interest" description="Disordered" evidence="1">
    <location>
        <begin position="207"/>
        <end position="232"/>
    </location>
</feature>
<keyword evidence="3" id="KW-1185">Reference proteome</keyword>
<feature type="region of interest" description="Disordered" evidence="1">
    <location>
        <begin position="1"/>
        <end position="20"/>
    </location>
</feature>
<accession>A0AA40B113</accession>
<feature type="compositionally biased region" description="Polar residues" evidence="1">
    <location>
        <begin position="108"/>
        <end position="124"/>
    </location>
</feature>
<proteinExistence type="predicted"/>
<feature type="compositionally biased region" description="Polar residues" evidence="1">
    <location>
        <begin position="131"/>
        <end position="146"/>
    </location>
</feature>
<sequence>MSRPGNRPAPASNIPASARQNEYFVPRDGIDREVITSDICRYLGNDALVRPGTYESPDGRVTQGYFITAYRNLTSAMIQDLKADSARWEQERRAASRTSGGGAGGTMHSGQQNGMFMRGSNSPLGSREQPRGQSDYSTWKNSQLDNNAYGRPPPPIDRMEVDYASPGPIGGPAYGNVPYPGGQPAGYPPTAYPQIHGGAPGGYPAPQGFGGYPANPPTQYSPGPQSGPDRYPGMVAPPPINPGYQETFIHGSNYQATGYPGPGPNRLTSSAPPTRTFGITAGGPGYGDPDSGPFSYPPAQNQVPTFPNDPLYGRGAYNTTATNPPPTSSDDIGSPAGTAPPRQGYSTGPDPSQFEEHQSPGIPNAPTPTNGTSTQIPAGGPSAGRRDTEPRDREHRHQSRRSEAEDRHAAERARHRHGR</sequence>
<evidence type="ECO:0000256" key="1">
    <source>
        <dbReference type="SAM" id="MobiDB-lite"/>
    </source>
</evidence>
<feature type="compositionally biased region" description="Basic and acidic residues" evidence="1">
    <location>
        <begin position="384"/>
        <end position="412"/>
    </location>
</feature>
<dbReference type="PANTHER" id="PTHR39609">
    <property type="entry name" value="RFEG-RELATED"/>
    <property type="match status" value="1"/>
</dbReference>
<feature type="compositionally biased region" description="Polar residues" evidence="1">
    <location>
        <begin position="367"/>
        <end position="376"/>
    </location>
</feature>
<feature type="region of interest" description="Disordered" evidence="1">
    <location>
        <begin position="88"/>
        <end position="164"/>
    </location>
</feature>
<evidence type="ECO:0008006" key="4">
    <source>
        <dbReference type="Google" id="ProtNLM"/>
    </source>
</evidence>
<dbReference type="PANTHER" id="PTHR39609:SF1">
    <property type="entry name" value="RFEG"/>
    <property type="match status" value="1"/>
</dbReference>
<feature type="region of interest" description="Disordered" evidence="1">
    <location>
        <begin position="256"/>
        <end position="419"/>
    </location>
</feature>
<comment type="caution">
    <text evidence="2">The sequence shown here is derived from an EMBL/GenBank/DDBJ whole genome shotgun (WGS) entry which is preliminary data.</text>
</comment>
<protein>
    <recommendedName>
        <fullName evidence="4">Transcription factor RfeG</fullName>
    </recommendedName>
</protein>
<evidence type="ECO:0000313" key="3">
    <source>
        <dbReference type="Proteomes" id="UP001172102"/>
    </source>
</evidence>